<protein>
    <submittedName>
        <fullName evidence="1">Uncharacterized protein</fullName>
    </submittedName>
</protein>
<sequence length="133" mass="14324">MEILLIFLLVMAAGQKKEGPDLSLLKSVADFLTTKDPKTLFDNDAFKNMKIGGMSAAELFKTADSLKEYAALLPDLFQGGLKDIFAPSADRDAGKADEGKGKTAAEDNEFPALSPIAGIADKNINYALTRYFS</sequence>
<accession>A0A9D1Z7K8</accession>
<comment type="caution">
    <text evidence="1">The sequence shown here is derived from an EMBL/GenBank/DDBJ whole genome shotgun (WGS) entry which is preliminary data.</text>
</comment>
<dbReference type="AlphaFoldDB" id="A0A9D1Z7K8"/>
<reference evidence="1" key="1">
    <citation type="journal article" date="2021" name="PeerJ">
        <title>Extensive microbial diversity within the chicken gut microbiome revealed by metagenomics and culture.</title>
        <authorList>
            <person name="Gilroy R."/>
            <person name="Ravi A."/>
            <person name="Getino M."/>
            <person name="Pursley I."/>
            <person name="Horton D.L."/>
            <person name="Alikhan N.F."/>
            <person name="Baker D."/>
            <person name="Gharbi K."/>
            <person name="Hall N."/>
            <person name="Watson M."/>
            <person name="Adriaenssens E.M."/>
            <person name="Foster-Nyarko E."/>
            <person name="Jarju S."/>
            <person name="Secka A."/>
            <person name="Antonio M."/>
            <person name="Oren A."/>
            <person name="Chaudhuri R.R."/>
            <person name="La Ragione R."/>
            <person name="Hildebrand F."/>
            <person name="Pallen M.J."/>
        </authorList>
    </citation>
    <scope>NUCLEOTIDE SEQUENCE</scope>
    <source>
        <strain evidence="1">CHK199-9574</strain>
    </source>
</reference>
<organism evidence="1 2">
    <name type="scientific">Candidatus Borkfalkia excrementavium</name>
    <dbReference type="NCBI Taxonomy" id="2838505"/>
    <lineage>
        <taxon>Bacteria</taxon>
        <taxon>Bacillati</taxon>
        <taxon>Bacillota</taxon>
        <taxon>Clostridia</taxon>
        <taxon>Christensenellales</taxon>
        <taxon>Christensenellaceae</taxon>
        <taxon>Candidatus Borkfalkia</taxon>
    </lineage>
</organism>
<name>A0A9D1Z7K8_9FIRM</name>
<gene>
    <name evidence="1" type="ORF">H9728_00420</name>
</gene>
<reference evidence="1" key="2">
    <citation type="submission" date="2021-04" db="EMBL/GenBank/DDBJ databases">
        <authorList>
            <person name="Gilroy R."/>
        </authorList>
    </citation>
    <scope>NUCLEOTIDE SEQUENCE</scope>
    <source>
        <strain evidence="1">CHK199-9574</strain>
    </source>
</reference>
<evidence type="ECO:0000313" key="2">
    <source>
        <dbReference type="Proteomes" id="UP000824135"/>
    </source>
</evidence>
<dbReference type="Proteomes" id="UP000824135">
    <property type="component" value="Unassembled WGS sequence"/>
</dbReference>
<evidence type="ECO:0000313" key="1">
    <source>
        <dbReference type="EMBL" id="HIY77487.1"/>
    </source>
</evidence>
<proteinExistence type="predicted"/>
<dbReference type="EMBL" id="DXCO01000004">
    <property type="protein sequence ID" value="HIY77487.1"/>
    <property type="molecule type" value="Genomic_DNA"/>
</dbReference>